<evidence type="ECO:0000256" key="5">
    <source>
        <dbReference type="PROSITE-ProRule" id="PRU00175"/>
    </source>
</evidence>
<dbReference type="STRING" id="121845.A0A1S4EE22"/>
<dbReference type="Proteomes" id="UP000079169">
    <property type="component" value="Unplaced"/>
</dbReference>
<dbReference type="PaxDb" id="121845-A0A1S4EE22"/>
<dbReference type="OMA" id="HERPEHE"/>
<dbReference type="InterPro" id="IPR039338">
    <property type="entry name" value="ZFTRAF1"/>
</dbReference>
<keyword evidence="2 5" id="KW-0863">Zinc-finger</keyword>
<evidence type="ECO:0000256" key="4">
    <source>
        <dbReference type="ARBA" id="ARBA00034319"/>
    </source>
</evidence>
<protein>
    <submittedName>
        <fullName evidence="9">Cysteine and histidine-rich protein 1 homolog</fullName>
    </submittedName>
</protein>
<feature type="domain" description="RING-type" evidence="7">
    <location>
        <begin position="69"/>
        <end position="114"/>
    </location>
</feature>
<evidence type="ECO:0000259" key="7">
    <source>
        <dbReference type="PROSITE" id="PS50089"/>
    </source>
</evidence>
<dbReference type="InterPro" id="IPR001841">
    <property type="entry name" value="Znf_RING"/>
</dbReference>
<feature type="compositionally biased region" description="Low complexity" evidence="6">
    <location>
        <begin position="11"/>
        <end position="22"/>
    </location>
</feature>
<evidence type="ECO:0000256" key="6">
    <source>
        <dbReference type="SAM" id="MobiDB-lite"/>
    </source>
</evidence>
<evidence type="ECO:0000256" key="2">
    <source>
        <dbReference type="ARBA" id="ARBA00022771"/>
    </source>
</evidence>
<dbReference type="PANTHER" id="PTHR23059">
    <property type="entry name" value="CYSTEINE AND HISTIDINE-RICH PROTEIN 1"/>
    <property type="match status" value="1"/>
</dbReference>
<dbReference type="CDD" id="cd16505">
    <property type="entry name" value="RING-HC_CYHR1"/>
    <property type="match status" value="1"/>
</dbReference>
<keyword evidence="8" id="KW-1185">Reference proteome</keyword>
<gene>
    <name evidence="9" type="primary">LOC103511094</name>
</gene>
<dbReference type="GO" id="GO:0008270">
    <property type="term" value="F:zinc ion binding"/>
    <property type="evidence" value="ECO:0007669"/>
    <property type="project" value="UniProtKB-KW"/>
</dbReference>
<evidence type="ECO:0000313" key="8">
    <source>
        <dbReference type="Proteomes" id="UP000079169"/>
    </source>
</evidence>
<dbReference type="Gene3D" id="3.30.40.10">
    <property type="entry name" value="Zinc/RING finger domain, C3HC4 (zinc finger)"/>
    <property type="match status" value="2"/>
</dbReference>
<dbReference type="SUPFAM" id="SSF57850">
    <property type="entry name" value="RING/U-box"/>
    <property type="match status" value="1"/>
</dbReference>
<keyword evidence="3" id="KW-0862">Zinc</keyword>
<dbReference type="PROSITE" id="PS50089">
    <property type="entry name" value="ZF_RING_2"/>
    <property type="match status" value="1"/>
</dbReference>
<feature type="region of interest" description="Disordered" evidence="6">
    <location>
        <begin position="1"/>
        <end position="46"/>
    </location>
</feature>
<organism evidence="8 9">
    <name type="scientific">Diaphorina citri</name>
    <name type="common">Asian citrus psyllid</name>
    <dbReference type="NCBI Taxonomy" id="121845"/>
    <lineage>
        <taxon>Eukaryota</taxon>
        <taxon>Metazoa</taxon>
        <taxon>Ecdysozoa</taxon>
        <taxon>Arthropoda</taxon>
        <taxon>Hexapoda</taxon>
        <taxon>Insecta</taxon>
        <taxon>Pterygota</taxon>
        <taxon>Neoptera</taxon>
        <taxon>Paraneoptera</taxon>
        <taxon>Hemiptera</taxon>
        <taxon>Sternorrhyncha</taxon>
        <taxon>Psylloidea</taxon>
        <taxon>Psyllidae</taxon>
        <taxon>Diaphorininae</taxon>
        <taxon>Diaphorina</taxon>
    </lineage>
</organism>
<proteinExistence type="inferred from homology"/>
<dbReference type="RefSeq" id="XP_017300339.1">
    <property type="nucleotide sequence ID" value="XM_017444850.2"/>
</dbReference>
<comment type="similarity">
    <text evidence="4">Belongs to the ZFTRAF1 family.</text>
</comment>
<keyword evidence="1" id="KW-0479">Metal-binding</keyword>
<evidence type="ECO:0000256" key="3">
    <source>
        <dbReference type="ARBA" id="ARBA00022833"/>
    </source>
</evidence>
<dbReference type="AlphaFoldDB" id="A0A1S4EE22"/>
<accession>A0A1S4EE22</accession>
<dbReference type="InterPro" id="IPR013083">
    <property type="entry name" value="Znf_RING/FYVE/PHD"/>
</dbReference>
<dbReference type="PANTHER" id="PTHR23059:SF4">
    <property type="entry name" value="ZINC FINGER TRAF-TYPE-CONTAINING PROTEIN 1"/>
    <property type="match status" value="1"/>
</dbReference>
<sequence length="362" mass="41341">MADTADPEVASSSSDASHSNSSENVIADQGISITNQIETEEPEAKKRKIEKALVKADKLEQRLGGILCCAVCLDLPRSAVYQCTNGHLMCAGCFTHLLADARLRDEIATCPNCRIEISKSSASRNLAVEKAVSELPSECQFCNKEFPRNILENHEQRLCEERLTTCKYSMIGCPWCGPQHELKSHEESCAHPHKSGAEVMESLQAIETTKDIEKRLYDNLFELLSYEKIIFNELQMKPYRTDEFIHKLFYETSRFSAFNNQWVVKARINTCQRDPTLSSDREMTYQLILKTKTTTAMTVHFMVLRGPFGDMKVQPKIHKFEFNEQENESPYFILPFPDTSECNRHLATKTINFRLIMFLASK</sequence>
<reference evidence="9" key="1">
    <citation type="submission" date="2025-08" db="UniProtKB">
        <authorList>
            <consortium name="RefSeq"/>
        </authorList>
    </citation>
    <scope>IDENTIFICATION</scope>
</reference>
<dbReference type="SUPFAM" id="SSF49599">
    <property type="entry name" value="TRAF domain-like"/>
    <property type="match status" value="1"/>
</dbReference>
<evidence type="ECO:0000313" key="9">
    <source>
        <dbReference type="RefSeq" id="XP_017300339.1"/>
    </source>
</evidence>
<dbReference type="GeneID" id="103511094"/>
<evidence type="ECO:0000256" key="1">
    <source>
        <dbReference type="ARBA" id="ARBA00022723"/>
    </source>
</evidence>
<name>A0A1S4EE22_DIACI</name>
<dbReference type="KEGG" id="dci:103511094"/>
<dbReference type="GO" id="GO:0005634">
    <property type="term" value="C:nucleus"/>
    <property type="evidence" value="ECO:0007669"/>
    <property type="project" value="TreeGrafter"/>
</dbReference>